<sequence length="212" mass="23675">MTNFLHKLLLLTGLALLPILGWARGIAFSEEMHGYAYHQGEYRSVSVYFKVVIDDIDAWRANPQHLAKLSGELVFDRVSAGSVSGSLQILAPAPGAAPGRVLTYRFQGATVQFIGIKHVYNDAGPDLLDDMTTLRGVFQAQGQAQPSVPDLLKGDAWTSELQFEWWKPTTLWNFSWSFSTIATPWYEELAVKILFLKTIFGNLAKVLFPWAI</sequence>
<dbReference type="EMBL" id="CP065053">
    <property type="protein sequence ID" value="QPI51026.1"/>
    <property type="molecule type" value="Genomic_DNA"/>
</dbReference>
<keyword evidence="2" id="KW-1185">Reference proteome</keyword>
<gene>
    <name evidence="1" type="ORF">IV454_05590</name>
</gene>
<evidence type="ECO:0000313" key="1">
    <source>
        <dbReference type="EMBL" id="QPI51026.1"/>
    </source>
</evidence>
<protein>
    <recommendedName>
        <fullName evidence="3">Polyketide cyclase / dehydrase and lipid transport</fullName>
    </recommendedName>
</protein>
<evidence type="ECO:0000313" key="2">
    <source>
        <dbReference type="Proteomes" id="UP000662888"/>
    </source>
</evidence>
<proteinExistence type="predicted"/>
<organism evidence="1 2">
    <name type="scientific">Massilia antarctica</name>
    <dbReference type="NCBI Taxonomy" id="2765360"/>
    <lineage>
        <taxon>Bacteria</taxon>
        <taxon>Pseudomonadati</taxon>
        <taxon>Pseudomonadota</taxon>
        <taxon>Betaproteobacteria</taxon>
        <taxon>Burkholderiales</taxon>
        <taxon>Oxalobacteraceae</taxon>
        <taxon>Telluria group</taxon>
        <taxon>Massilia</taxon>
    </lineage>
</organism>
<reference evidence="1 2" key="1">
    <citation type="submission" date="2020-11" db="EMBL/GenBank/DDBJ databases">
        <authorList>
            <person name="Sun Q."/>
        </authorList>
    </citation>
    <scope>NUCLEOTIDE SEQUENCE [LARGE SCALE GENOMIC DNA]</scope>
    <source>
        <strain evidence="1 2">P8398</strain>
    </source>
</reference>
<accession>A0AA48WEJ5</accession>
<dbReference type="Proteomes" id="UP000662888">
    <property type="component" value="Chromosome"/>
</dbReference>
<evidence type="ECO:0008006" key="3">
    <source>
        <dbReference type="Google" id="ProtNLM"/>
    </source>
</evidence>
<dbReference type="RefSeq" id="WP_206090671.1">
    <property type="nucleotide sequence ID" value="NZ_CP065053.1"/>
</dbReference>
<name>A0AA48WEJ5_9BURK</name>